<protein>
    <recommendedName>
        <fullName evidence="3">DUF4485 domain-containing protein</fullName>
    </recommendedName>
</protein>
<dbReference type="GeneID" id="17036671"/>
<dbReference type="InterPro" id="IPR027831">
    <property type="entry name" value="DUF4485"/>
</dbReference>
<dbReference type="RefSeq" id="XP_005643286.1">
    <property type="nucleotide sequence ID" value="XM_005643229.1"/>
</dbReference>
<dbReference type="Pfam" id="PF14846">
    <property type="entry name" value="DUF4485"/>
    <property type="match status" value="1"/>
</dbReference>
<evidence type="ECO:0000256" key="1">
    <source>
        <dbReference type="SAM" id="Coils"/>
    </source>
</evidence>
<feature type="compositionally biased region" description="Low complexity" evidence="2">
    <location>
        <begin position="184"/>
        <end position="197"/>
    </location>
</feature>
<dbReference type="PANTHER" id="PTHR18871:SF2">
    <property type="entry name" value="CENTROSOMAL PROTEIN OF 112 KDA"/>
    <property type="match status" value="1"/>
</dbReference>
<reference evidence="4 5" key="1">
    <citation type="journal article" date="2012" name="Genome Biol.">
        <title>The genome of the polar eukaryotic microalga coccomyxa subellipsoidea reveals traits of cold adaptation.</title>
        <authorList>
            <person name="Blanc G."/>
            <person name="Agarkova I."/>
            <person name="Grimwood J."/>
            <person name="Kuo A."/>
            <person name="Brueggeman A."/>
            <person name="Dunigan D."/>
            <person name="Gurnon J."/>
            <person name="Ladunga I."/>
            <person name="Lindquist E."/>
            <person name="Lucas S."/>
            <person name="Pangilinan J."/>
            <person name="Proschold T."/>
            <person name="Salamov A."/>
            <person name="Schmutz J."/>
            <person name="Weeks D."/>
            <person name="Yamada T."/>
            <person name="Claverie J.M."/>
            <person name="Grigoriev I."/>
            <person name="Van Etten J."/>
            <person name="Lomsadze A."/>
            <person name="Borodovsky M."/>
        </authorList>
    </citation>
    <scope>NUCLEOTIDE SEQUENCE [LARGE SCALE GENOMIC DNA]</scope>
    <source>
        <strain evidence="4 5">C-169</strain>
    </source>
</reference>
<gene>
    <name evidence="4" type="ORF">COCSUDRAFT_60047</name>
</gene>
<feature type="region of interest" description="Disordered" evidence="2">
    <location>
        <begin position="179"/>
        <end position="211"/>
    </location>
</feature>
<dbReference type="KEGG" id="csl:COCSUDRAFT_60047"/>
<feature type="domain" description="DUF4485" evidence="3">
    <location>
        <begin position="20"/>
        <end position="100"/>
    </location>
</feature>
<feature type="region of interest" description="Disordered" evidence="2">
    <location>
        <begin position="378"/>
        <end position="398"/>
    </location>
</feature>
<accession>I0YK23</accession>
<dbReference type="InterPro" id="IPR055310">
    <property type="entry name" value="CEP112"/>
</dbReference>
<keyword evidence="5" id="KW-1185">Reference proteome</keyword>
<dbReference type="OrthoDB" id="78101at2759"/>
<dbReference type="PANTHER" id="PTHR18871">
    <property type="entry name" value="CENTROSOMAL PROTEIN OF 112 KDA"/>
    <property type="match status" value="1"/>
</dbReference>
<comment type="caution">
    <text evidence="4">The sequence shown here is derived from an EMBL/GenBank/DDBJ whole genome shotgun (WGS) entry which is preliminary data.</text>
</comment>
<sequence length="475" mass="52133">MGSLESWNAAYNEIKTANSLDATYEKVEFEIMQHLELLRRDARVRVKQWLQKFRQETANAVWKRNRNTHARLLLEQLRAGRLTHPFTSLPGPGCLPTLGRWTLAPFLTPQKKPAAPRERTAADMALAASCPAKLQAALERCSPLASTSGRGGLALEAYCGRHAQRAALQETIRNLPRLEEPWRRSASPRAAPRAGSSCRGQPTSGHQHSGGAVLAGTHMRFASAGAAARADPAIVGRTGGADSGDWGAGGRERGAHSTVALEAALGACREKALELELRLRAAEQRIREQALEKQQQEKRIAKREVDKVIDKFERQRGRWSSPQRREFEDITQQLGDFQKATEQLKKQMKRAAASDSAQLLEHTFLSPQQLMAAAGPNRGWLDAEAPPPTLLSSQSRLPEGLPETVAAQHAQQGPVAEADSALAAAEMSRDVLERGESERLQQQGSRVQNALQEDELAEFSAETQALLRQIHAISI</sequence>
<dbReference type="AlphaFoldDB" id="I0YK23"/>
<keyword evidence="1" id="KW-0175">Coiled coil</keyword>
<dbReference type="Proteomes" id="UP000007264">
    <property type="component" value="Unassembled WGS sequence"/>
</dbReference>
<feature type="coiled-coil region" evidence="1">
    <location>
        <begin position="265"/>
        <end position="311"/>
    </location>
</feature>
<name>I0YK23_COCSC</name>
<evidence type="ECO:0000313" key="4">
    <source>
        <dbReference type="EMBL" id="EIE18742.1"/>
    </source>
</evidence>
<dbReference type="eggNOG" id="ENOG502S9MK">
    <property type="taxonomic scope" value="Eukaryota"/>
</dbReference>
<evidence type="ECO:0000259" key="3">
    <source>
        <dbReference type="Pfam" id="PF14846"/>
    </source>
</evidence>
<evidence type="ECO:0000256" key="2">
    <source>
        <dbReference type="SAM" id="MobiDB-lite"/>
    </source>
</evidence>
<proteinExistence type="predicted"/>
<feature type="compositionally biased region" description="Polar residues" evidence="2">
    <location>
        <begin position="198"/>
        <end position="207"/>
    </location>
</feature>
<evidence type="ECO:0000313" key="5">
    <source>
        <dbReference type="Proteomes" id="UP000007264"/>
    </source>
</evidence>
<dbReference type="EMBL" id="AGSI01000022">
    <property type="protein sequence ID" value="EIE18742.1"/>
    <property type="molecule type" value="Genomic_DNA"/>
</dbReference>
<organism evidence="4 5">
    <name type="scientific">Coccomyxa subellipsoidea (strain C-169)</name>
    <name type="common">Green microalga</name>
    <dbReference type="NCBI Taxonomy" id="574566"/>
    <lineage>
        <taxon>Eukaryota</taxon>
        <taxon>Viridiplantae</taxon>
        <taxon>Chlorophyta</taxon>
        <taxon>core chlorophytes</taxon>
        <taxon>Trebouxiophyceae</taxon>
        <taxon>Trebouxiophyceae incertae sedis</taxon>
        <taxon>Coccomyxaceae</taxon>
        <taxon>Coccomyxa</taxon>
        <taxon>Coccomyxa subellipsoidea</taxon>
    </lineage>
</organism>